<reference evidence="8" key="2">
    <citation type="submission" date="2024-07" db="EMBL/GenBank/DDBJ databases">
        <title>Streptomyces haneummycinica sp. nov., a new antibiotic-producing actinobacterium isolated from marine sediment.</title>
        <authorList>
            <person name="Uemura M."/>
            <person name="Hamada M."/>
            <person name="Hirano S."/>
            <person name="Kobayashi K."/>
            <person name="Ohshiro T."/>
            <person name="Kobayashi T."/>
            <person name="Terahara T."/>
        </authorList>
    </citation>
    <scope>NUCLEOTIDE SEQUENCE</scope>
    <source>
        <strain evidence="8">KM77-8</strain>
    </source>
</reference>
<protein>
    <recommendedName>
        <fullName evidence="7">Membrane transport protein MMPL domain-containing protein</fullName>
    </recommendedName>
</protein>
<comment type="similarity">
    <text evidence="2">Belongs to the resistance-nodulation-cell division (RND) (TC 2.A.6) family. MmpL subfamily.</text>
</comment>
<dbReference type="InterPro" id="IPR004869">
    <property type="entry name" value="MMPL_dom"/>
</dbReference>
<reference evidence="8" key="1">
    <citation type="submission" date="2024-06" db="EMBL/GenBank/DDBJ databases">
        <authorList>
            <consortium name="consrtm"/>
            <person name="Uemura M."/>
            <person name="Terahara T."/>
        </authorList>
    </citation>
    <scope>NUCLEOTIDE SEQUENCE</scope>
    <source>
        <strain evidence="8">KM77-8</strain>
    </source>
</reference>
<dbReference type="PANTHER" id="PTHR33406">
    <property type="entry name" value="MEMBRANE PROTEIN MJ1562-RELATED"/>
    <property type="match status" value="1"/>
</dbReference>
<dbReference type="InterPro" id="IPR050545">
    <property type="entry name" value="Mycobact_MmpL"/>
</dbReference>
<keyword evidence="4" id="KW-0812">Transmembrane</keyword>
<gene>
    <name evidence="8" type="ORF">SHKM778_09800</name>
</gene>
<keyword evidence="3" id="KW-1003">Cell membrane</keyword>
<evidence type="ECO:0000256" key="4">
    <source>
        <dbReference type="ARBA" id="ARBA00022692"/>
    </source>
</evidence>
<dbReference type="EMBL" id="AP035768">
    <property type="protein sequence ID" value="BFO14592.1"/>
    <property type="molecule type" value="Genomic_DNA"/>
</dbReference>
<keyword evidence="6" id="KW-0472">Membrane</keyword>
<organism evidence="8">
    <name type="scientific">Streptomyces haneummycinicus</name>
    <dbReference type="NCBI Taxonomy" id="3074435"/>
    <lineage>
        <taxon>Bacteria</taxon>
        <taxon>Bacillati</taxon>
        <taxon>Actinomycetota</taxon>
        <taxon>Actinomycetes</taxon>
        <taxon>Kitasatosporales</taxon>
        <taxon>Streptomycetaceae</taxon>
        <taxon>Streptomyces</taxon>
    </lineage>
</organism>
<name>A0AAT9HBJ0_9ACTN</name>
<accession>A0AAT9HBJ0</accession>
<evidence type="ECO:0000259" key="7">
    <source>
        <dbReference type="Pfam" id="PF03176"/>
    </source>
</evidence>
<keyword evidence="5" id="KW-1133">Transmembrane helix</keyword>
<evidence type="ECO:0000313" key="8">
    <source>
        <dbReference type="EMBL" id="BFO14592.1"/>
    </source>
</evidence>
<evidence type="ECO:0000256" key="1">
    <source>
        <dbReference type="ARBA" id="ARBA00004651"/>
    </source>
</evidence>
<dbReference type="PANTHER" id="PTHR33406:SF11">
    <property type="entry name" value="MEMBRANE PROTEIN SCO6666-RELATED"/>
    <property type="match status" value="1"/>
</dbReference>
<evidence type="ECO:0000256" key="2">
    <source>
        <dbReference type="ARBA" id="ARBA00010157"/>
    </source>
</evidence>
<evidence type="ECO:0000256" key="3">
    <source>
        <dbReference type="ARBA" id="ARBA00022475"/>
    </source>
</evidence>
<feature type="domain" description="Membrane transport protein MMPL" evidence="7">
    <location>
        <begin position="45"/>
        <end position="154"/>
    </location>
</feature>
<proteinExistence type="inferred from homology"/>
<dbReference type="AlphaFoldDB" id="A0AAT9HBJ0"/>
<sequence>MATFLYRVGRWAFRRRRLVSALWLGLLVLVGVAAVMAPAAKEEELSMPGTESQQAFDLLDERFPQSNSQGAEARLVFRAPDGQRVTATEHKAAVADALGSLDGGAQVASTTDPYETGAVSEDGTIAHSTVTYTVDAVDLTESTKNALEAAAGQAGTRG</sequence>
<dbReference type="GO" id="GO:0005886">
    <property type="term" value="C:plasma membrane"/>
    <property type="evidence" value="ECO:0007669"/>
    <property type="project" value="UniProtKB-SubCell"/>
</dbReference>
<evidence type="ECO:0000256" key="6">
    <source>
        <dbReference type="ARBA" id="ARBA00023136"/>
    </source>
</evidence>
<comment type="subcellular location">
    <subcellularLocation>
        <location evidence="1">Cell membrane</location>
        <topology evidence="1">Multi-pass membrane protein</topology>
    </subcellularLocation>
</comment>
<dbReference type="Pfam" id="PF03176">
    <property type="entry name" value="MMPL"/>
    <property type="match status" value="1"/>
</dbReference>
<evidence type="ECO:0000256" key="5">
    <source>
        <dbReference type="ARBA" id="ARBA00022989"/>
    </source>
</evidence>